<name>A0A1Q5P366_9BACI</name>
<comment type="caution">
    <text evidence="5">The sequence shown here is derived from an EMBL/GenBank/DDBJ whole genome shotgun (WGS) entry which is preliminary data.</text>
</comment>
<dbReference type="AlphaFoldDB" id="A0A1Q5P366"/>
<dbReference type="Gene3D" id="2.130.10.10">
    <property type="entry name" value="YVTN repeat-like/Quinoprotein amine dehydrogenase"/>
    <property type="match status" value="1"/>
</dbReference>
<proteinExistence type="predicted"/>
<feature type="signal peptide" evidence="3">
    <location>
        <begin position="1"/>
        <end position="21"/>
    </location>
</feature>
<keyword evidence="1" id="KW-0677">Repeat</keyword>
<dbReference type="PROSITE" id="PS51257">
    <property type="entry name" value="PROKAR_LIPOPROTEIN"/>
    <property type="match status" value="1"/>
</dbReference>
<reference evidence="5 6" key="1">
    <citation type="submission" date="2016-12" db="EMBL/GenBank/DDBJ databases">
        <title>Domibacillus sp. SAOS 44 whole genome sequencing.</title>
        <authorList>
            <person name="Verma A."/>
            <person name="Krishnamurthi S."/>
        </authorList>
    </citation>
    <scope>NUCLEOTIDE SEQUENCE [LARGE SCALE GENOMIC DNA]</scope>
    <source>
        <strain evidence="5 6">SAOS 44</strain>
    </source>
</reference>
<dbReference type="OrthoDB" id="9764804at2"/>
<evidence type="ECO:0000256" key="3">
    <source>
        <dbReference type="SAM" id="SignalP"/>
    </source>
</evidence>
<gene>
    <name evidence="5" type="ORF">BLL40_08155</name>
</gene>
<dbReference type="NCBIfam" id="NF045728">
    <property type="entry name" value="glycosyl_F510_1955"/>
    <property type="match status" value="1"/>
</dbReference>
<feature type="chain" id="PRO_5013361676" description="Sortilin N-terminal domain-containing protein" evidence="3">
    <location>
        <begin position="22"/>
        <end position="323"/>
    </location>
</feature>
<dbReference type="InterPro" id="IPR054817">
    <property type="entry name" value="Glycosyl_F510_1955-like"/>
</dbReference>
<feature type="compositionally biased region" description="Low complexity" evidence="2">
    <location>
        <begin position="23"/>
        <end position="33"/>
    </location>
</feature>
<evidence type="ECO:0000256" key="2">
    <source>
        <dbReference type="SAM" id="MobiDB-lite"/>
    </source>
</evidence>
<feature type="domain" description="Sortilin N-terminal" evidence="4">
    <location>
        <begin position="129"/>
        <end position="258"/>
    </location>
</feature>
<dbReference type="InterPro" id="IPR031778">
    <property type="entry name" value="Sortilin_N"/>
</dbReference>
<dbReference type="Pfam" id="PF15902">
    <property type="entry name" value="Sortilin-Vps10"/>
    <property type="match status" value="1"/>
</dbReference>
<sequence length="323" mass="35937">MKLKKSIITIVLCSVVLTACGGNENENNNQNKQKTTEQNEGKQALNSSEIFEEADDVKIEHIHGIGYVGNENELYLATHHGLVKYAGGKWYTSIKNKHDYMGFQATKEGFYSSGHPEPGSDLKNPLGLIKSTDTGKSFQKLTLYGETDFHYLAAGYNSNIIYVLNQEPNSKLKSSGLFYTEDEGENWTQSKMQGFTASSIGNIATHPDKSNIIGISSDKGVFISDNHGEIFKLISKANQITALEFQENSLLYYSLETGSPVLYKQDLSNQKNIELNTPSDINGENPIMFIASNPKKRDEITVVTYKNDIYQTSDNGATWKTLK</sequence>
<evidence type="ECO:0000259" key="4">
    <source>
        <dbReference type="Pfam" id="PF15902"/>
    </source>
</evidence>
<keyword evidence="6" id="KW-1185">Reference proteome</keyword>
<keyword evidence="3" id="KW-0732">Signal</keyword>
<evidence type="ECO:0000313" key="5">
    <source>
        <dbReference type="EMBL" id="OKL36700.1"/>
    </source>
</evidence>
<organism evidence="5 6">
    <name type="scientific">Domibacillus mangrovi</name>
    <dbReference type="NCBI Taxonomy" id="1714354"/>
    <lineage>
        <taxon>Bacteria</taxon>
        <taxon>Bacillati</taxon>
        <taxon>Bacillota</taxon>
        <taxon>Bacilli</taxon>
        <taxon>Bacillales</taxon>
        <taxon>Bacillaceae</taxon>
        <taxon>Domibacillus</taxon>
    </lineage>
</organism>
<dbReference type="EMBL" id="MRWQ01000006">
    <property type="protein sequence ID" value="OKL36700.1"/>
    <property type="molecule type" value="Genomic_DNA"/>
</dbReference>
<dbReference type="STRING" id="1714354.BLL40_08155"/>
<evidence type="ECO:0000313" key="6">
    <source>
        <dbReference type="Proteomes" id="UP000186524"/>
    </source>
</evidence>
<dbReference type="Proteomes" id="UP000186524">
    <property type="component" value="Unassembled WGS sequence"/>
</dbReference>
<dbReference type="SUPFAM" id="SSF110296">
    <property type="entry name" value="Oligoxyloglucan reducing end-specific cellobiohydrolase"/>
    <property type="match status" value="1"/>
</dbReference>
<feature type="region of interest" description="Disordered" evidence="2">
    <location>
        <begin position="23"/>
        <end position="43"/>
    </location>
</feature>
<accession>A0A1Q5P366</accession>
<protein>
    <recommendedName>
        <fullName evidence="4">Sortilin N-terminal domain-containing protein</fullName>
    </recommendedName>
</protein>
<evidence type="ECO:0000256" key="1">
    <source>
        <dbReference type="ARBA" id="ARBA00022737"/>
    </source>
</evidence>
<dbReference type="InterPro" id="IPR015943">
    <property type="entry name" value="WD40/YVTN_repeat-like_dom_sf"/>
</dbReference>
<dbReference type="RefSeq" id="WP_073711425.1">
    <property type="nucleotide sequence ID" value="NZ_MRWQ01000006.1"/>
</dbReference>